<dbReference type="OrthoDB" id="62120at2759"/>
<protein>
    <recommendedName>
        <fullName evidence="14">glucan 1,3-beta-glucosidase</fullName>
        <ecNumber evidence="14">3.2.1.58</ecNumber>
    </recommendedName>
    <alternativeName>
        <fullName evidence="15">Exo-1,3-beta-glucanase D</fullName>
    </alternativeName>
</protein>
<comment type="similarity">
    <text evidence="2">Belongs to the glycosyl hydrolase 5 (cellulase A) family.</text>
</comment>
<keyword evidence="9" id="KW-0325">Glycoprotein</keyword>
<dbReference type="HOGENOM" id="CLU_004624_6_1_1"/>
<dbReference type="GO" id="GO:0009251">
    <property type="term" value="P:glucan catabolic process"/>
    <property type="evidence" value="ECO:0007669"/>
    <property type="project" value="TreeGrafter"/>
</dbReference>
<evidence type="ECO:0000313" key="19">
    <source>
        <dbReference type="EMBL" id="EFI91243.1"/>
    </source>
</evidence>
<evidence type="ECO:0000313" key="20">
    <source>
        <dbReference type="Proteomes" id="UP000007431"/>
    </source>
</evidence>
<dbReference type="GO" id="GO:0005886">
    <property type="term" value="C:plasma membrane"/>
    <property type="evidence" value="ECO:0007669"/>
    <property type="project" value="UniProtKB-SubCell"/>
</dbReference>
<evidence type="ECO:0000256" key="17">
    <source>
        <dbReference type="SAM" id="Phobius"/>
    </source>
</evidence>
<sequence length="691" mass="74483">MSSPSDPALDPPRPFLDTPRDSAYGDASVRSSYVEKPLVDSSAREEGEATRASTPSSNKRKLCWALGGLAALAVILLAILLPLHFTGHLGSKDSAKGNTSTSSPSSGDVPEDADPASPEALTSGANGTMLKLDSGEDCQYINPFGGYWAFDPKDPYGSYGKANEWTPALNESWTWGQDRVFGVNLGGLFVLEPFIVPALFQKYEGAKDEWTLYTLMREKGTLEEEMENHYNTFITEKDIIDIAAAGLNFIRLPIPFWAIQGSVWDGEPFPEGLCWKYILRIVSWARKYGLRINIDLHTVPGSQNGYNHSGKLGQVNFLRGSMGLANAQRFLEYVRVFAEFFAQDEYRDVVTMFGMINEPLLAQIGRDALNSFYLEAYNTIRAITGTGEGHGPYLVIGDGFGGLQSWVRTFEGADRLVLDQHPYIAFDGSPNNEPIATGTDLTDAGGHWPLEACNRWGANSNQSNANFGVTVAGEFSCGYNDCGLYARGVGNGAMYGGDCSLFEDASQWNATMKAGLKTFIMASMDALNDWFFWTWKIGNSSAGIVEAPLWSYSLGLQEGYIPRDPRQARGVCDVLGGERQPFDGEYAPWATGGAGAGELAATYPWPPATINAVDGAQAPATALPTYTATGAVPTLPVTATFSDARSIGGDGAGSGWYATQDNAPAVTPVAGCEYPDSWDALDVPLPATTCT</sequence>
<evidence type="ECO:0000256" key="13">
    <source>
        <dbReference type="ARBA" id="ARBA00037126"/>
    </source>
</evidence>
<dbReference type="STRING" id="578458.D8QLD9"/>
<dbReference type="OMA" id="TIAGCAY"/>
<dbReference type="GeneID" id="9596589"/>
<evidence type="ECO:0000256" key="16">
    <source>
        <dbReference type="SAM" id="MobiDB-lite"/>
    </source>
</evidence>
<dbReference type="PANTHER" id="PTHR31297:SF34">
    <property type="entry name" value="GLUCAN 1,3-BETA-GLUCOSIDASE 2"/>
    <property type="match status" value="1"/>
</dbReference>
<evidence type="ECO:0000256" key="12">
    <source>
        <dbReference type="ARBA" id="ARBA00036824"/>
    </source>
</evidence>
<dbReference type="Pfam" id="PF00150">
    <property type="entry name" value="Cellulase"/>
    <property type="match status" value="1"/>
</dbReference>
<dbReference type="EMBL" id="GL377318">
    <property type="protein sequence ID" value="EFI91243.1"/>
    <property type="molecule type" value="Genomic_DNA"/>
</dbReference>
<accession>D8QLD9</accession>
<dbReference type="GO" id="GO:0009986">
    <property type="term" value="C:cell surface"/>
    <property type="evidence" value="ECO:0007669"/>
    <property type="project" value="TreeGrafter"/>
</dbReference>
<keyword evidence="4 17" id="KW-0812">Transmembrane</keyword>
<dbReference type="RefSeq" id="XP_003026146.1">
    <property type="nucleotide sequence ID" value="XM_003026100.1"/>
</dbReference>
<dbReference type="EC" id="3.2.1.58" evidence="14"/>
<evidence type="ECO:0000256" key="7">
    <source>
        <dbReference type="ARBA" id="ARBA00022989"/>
    </source>
</evidence>
<keyword evidence="20" id="KW-1185">Reference proteome</keyword>
<evidence type="ECO:0000256" key="9">
    <source>
        <dbReference type="ARBA" id="ARBA00023180"/>
    </source>
</evidence>
<dbReference type="SUPFAM" id="SSF51445">
    <property type="entry name" value="(Trans)glycosidases"/>
    <property type="match status" value="1"/>
</dbReference>
<dbReference type="InParanoid" id="D8QLD9"/>
<keyword evidence="11" id="KW-0961">Cell wall biogenesis/degradation</keyword>
<evidence type="ECO:0000256" key="11">
    <source>
        <dbReference type="ARBA" id="ARBA00023316"/>
    </source>
</evidence>
<keyword evidence="7 17" id="KW-1133">Transmembrane helix</keyword>
<evidence type="ECO:0000256" key="3">
    <source>
        <dbReference type="ARBA" id="ARBA00022475"/>
    </source>
</evidence>
<feature type="compositionally biased region" description="Polar residues" evidence="16">
    <location>
        <begin position="96"/>
        <end position="106"/>
    </location>
</feature>
<evidence type="ECO:0000256" key="8">
    <source>
        <dbReference type="ARBA" id="ARBA00023136"/>
    </source>
</evidence>
<gene>
    <name evidence="19" type="ORF">SCHCODRAFT_79879</name>
</gene>
<evidence type="ECO:0000256" key="2">
    <source>
        <dbReference type="ARBA" id="ARBA00005641"/>
    </source>
</evidence>
<keyword evidence="6" id="KW-0735">Signal-anchor</keyword>
<dbReference type="InterPro" id="IPR017853">
    <property type="entry name" value="GH"/>
</dbReference>
<keyword evidence="3" id="KW-1003">Cell membrane</keyword>
<dbReference type="Gene3D" id="3.20.20.80">
    <property type="entry name" value="Glycosidases"/>
    <property type="match status" value="1"/>
</dbReference>
<dbReference type="InterPro" id="IPR001547">
    <property type="entry name" value="Glyco_hydro_5"/>
</dbReference>
<keyword evidence="10" id="KW-0326">Glycosidase</keyword>
<feature type="region of interest" description="Disordered" evidence="16">
    <location>
        <begin position="91"/>
        <end position="128"/>
    </location>
</feature>
<dbReference type="PANTHER" id="PTHR31297">
    <property type="entry name" value="GLUCAN ENDO-1,6-BETA-GLUCOSIDASE B"/>
    <property type="match status" value="1"/>
</dbReference>
<dbReference type="FunCoup" id="D8QLD9">
    <property type="interactions" value="30"/>
</dbReference>
<evidence type="ECO:0000259" key="18">
    <source>
        <dbReference type="Pfam" id="PF00150"/>
    </source>
</evidence>
<evidence type="ECO:0000256" key="6">
    <source>
        <dbReference type="ARBA" id="ARBA00022968"/>
    </source>
</evidence>
<dbReference type="GO" id="GO:0005576">
    <property type="term" value="C:extracellular region"/>
    <property type="evidence" value="ECO:0007669"/>
    <property type="project" value="TreeGrafter"/>
</dbReference>
<feature type="transmembrane region" description="Helical" evidence="17">
    <location>
        <begin position="62"/>
        <end position="85"/>
    </location>
</feature>
<dbReference type="VEuPathDB" id="FungiDB:SCHCODRAFT_02645630"/>
<evidence type="ECO:0000256" key="1">
    <source>
        <dbReference type="ARBA" id="ARBA00004401"/>
    </source>
</evidence>
<evidence type="ECO:0000256" key="10">
    <source>
        <dbReference type="ARBA" id="ARBA00023295"/>
    </source>
</evidence>
<name>D8QLD9_SCHCM</name>
<dbReference type="AlphaFoldDB" id="D8QLD9"/>
<keyword evidence="5 19" id="KW-0378">Hydrolase</keyword>
<comment type="subcellular location">
    <subcellularLocation>
        <location evidence="1">Cell membrane</location>
        <topology evidence="1">Single-pass type II membrane protein</topology>
    </subcellularLocation>
</comment>
<dbReference type="Proteomes" id="UP000007431">
    <property type="component" value="Unassembled WGS sequence"/>
</dbReference>
<dbReference type="GO" id="GO:0004338">
    <property type="term" value="F:glucan exo-1,3-beta-glucosidase activity"/>
    <property type="evidence" value="ECO:0007669"/>
    <property type="project" value="UniProtKB-EC"/>
</dbReference>
<evidence type="ECO:0000256" key="5">
    <source>
        <dbReference type="ARBA" id="ARBA00022801"/>
    </source>
</evidence>
<evidence type="ECO:0000256" key="15">
    <source>
        <dbReference type="ARBA" id="ARBA00041260"/>
    </source>
</evidence>
<dbReference type="GO" id="GO:0071555">
    <property type="term" value="P:cell wall organization"/>
    <property type="evidence" value="ECO:0007669"/>
    <property type="project" value="UniProtKB-KW"/>
</dbReference>
<proteinExistence type="inferred from homology"/>
<keyword evidence="8 17" id="KW-0472">Membrane</keyword>
<organism evidence="20">
    <name type="scientific">Schizophyllum commune (strain H4-8 / FGSC 9210)</name>
    <name type="common">Split gill fungus</name>
    <dbReference type="NCBI Taxonomy" id="578458"/>
    <lineage>
        <taxon>Eukaryota</taxon>
        <taxon>Fungi</taxon>
        <taxon>Dikarya</taxon>
        <taxon>Basidiomycota</taxon>
        <taxon>Agaricomycotina</taxon>
        <taxon>Agaricomycetes</taxon>
        <taxon>Agaricomycetidae</taxon>
        <taxon>Agaricales</taxon>
        <taxon>Schizophyllaceae</taxon>
        <taxon>Schizophyllum</taxon>
    </lineage>
</organism>
<comment type="catalytic activity">
    <reaction evidence="12">
        <text>Successive hydrolysis of beta-D-glucose units from the non-reducing ends of (1-&gt;3)-beta-D-glucans, releasing alpha-glucose.</text>
        <dbReference type="EC" id="3.2.1.58"/>
    </reaction>
</comment>
<dbReference type="InterPro" id="IPR050386">
    <property type="entry name" value="Glycosyl_hydrolase_5"/>
</dbReference>
<reference evidence="19 20" key="1">
    <citation type="journal article" date="2010" name="Nat. Biotechnol.">
        <title>Genome sequence of the model mushroom Schizophyllum commune.</title>
        <authorList>
            <person name="Ohm R.A."/>
            <person name="de Jong J.F."/>
            <person name="Lugones L.G."/>
            <person name="Aerts A."/>
            <person name="Kothe E."/>
            <person name="Stajich J.E."/>
            <person name="de Vries R.P."/>
            <person name="Record E."/>
            <person name="Levasseur A."/>
            <person name="Baker S.E."/>
            <person name="Bartholomew K.A."/>
            <person name="Coutinho P.M."/>
            <person name="Erdmann S."/>
            <person name="Fowler T.J."/>
            <person name="Gathman A.C."/>
            <person name="Lombard V."/>
            <person name="Henrissat B."/>
            <person name="Knabe N."/>
            <person name="Kuees U."/>
            <person name="Lilly W.W."/>
            <person name="Lindquist E."/>
            <person name="Lucas S."/>
            <person name="Magnuson J.K."/>
            <person name="Piumi F."/>
            <person name="Raudaskoski M."/>
            <person name="Salamov A."/>
            <person name="Schmutz J."/>
            <person name="Schwarze F.W.M.R."/>
            <person name="vanKuyk P.A."/>
            <person name="Horton J.S."/>
            <person name="Grigoriev I.V."/>
            <person name="Woesten H.A.B."/>
        </authorList>
    </citation>
    <scope>NUCLEOTIDE SEQUENCE [LARGE SCALE GENOMIC DNA]</scope>
    <source>
        <strain evidence="20">H4-8 / FGSC 9210</strain>
    </source>
</reference>
<feature type="region of interest" description="Disordered" evidence="16">
    <location>
        <begin position="1"/>
        <end position="56"/>
    </location>
</feature>
<comment type="function">
    <text evidence="13">Glucosidase involved in the degradation of cellulosic biomass. Active on lichenan.</text>
</comment>
<feature type="domain" description="Glycoside hydrolase family 5" evidence="18">
    <location>
        <begin position="224"/>
        <end position="442"/>
    </location>
</feature>
<evidence type="ECO:0000256" key="4">
    <source>
        <dbReference type="ARBA" id="ARBA00022692"/>
    </source>
</evidence>
<dbReference type="eggNOG" id="ENOG502QRG8">
    <property type="taxonomic scope" value="Eukaryota"/>
</dbReference>
<dbReference type="KEGG" id="scm:SCHCO_02645630"/>
<evidence type="ECO:0000256" key="14">
    <source>
        <dbReference type="ARBA" id="ARBA00038929"/>
    </source>
</evidence>